<dbReference type="InterPro" id="IPR001304">
    <property type="entry name" value="C-type_lectin-like"/>
</dbReference>
<dbReference type="InterPro" id="IPR033989">
    <property type="entry name" value="CD209-like_CTLD"/>
</dbReference>
<evidence type="ECO:0000256" key="2">
    <source>
        <dbReference type="SAM" id="MobiDB-lite"/>
    </source>
</evidence>
<dbReference type="GO" id="GO:0030246">
    <property type="term" value="F:carbohydrate binding"/>
    <property type="evidence" value="ECO:0007669"/>
    <property type="project" value="UniProtKB-KW"/>
</dbReference>
<keyword evidence="3" id="KW-1133">Transmembrane helix</keyword>
<dbReference type="InterPro" id="IPR050111">
    <property type="entry name" value="C-type_lectin/snaclec_domain"/>
</dbReference>
<evidence type="ECO:0000256" key="1">
    <source>
        <dbReference type="ARBA" id="ARBA00022734"/>
    </source>
</evidence>
<dbReference type="Proteomes" id="UP000694402">
    <property type="component" value="Unassembled WGS sequence"/>
</dbReference>
<reference evidence="5" key="3">
    <citation type="submission" date="2025-09" db="UniProtKB">
        <authorList>
            <consortium name="Ensembl"/>
        </authorList>
    </citation>
    <scope>IDENTIFICATION</scope>
</reference>
<keyword evidence="6" id="KW-1185">Reference proteome</keyword>
<dbReference type="SMART" id="SM00034">
    <property type="entry name" value="CLECT"/>
    <property type="match status" value="1"/>
</dbReference>
<feature type="domain" description="C-type lectin" evidence="4">
    <location>
        <begin position="127"/>
        <end position="230"/>
    </location>
</feature>
<accession>A0AAZ3S8H8</accession>
<feature type="transmembrane region" description="Helical" evidence="3">
    <location>
        <begin position="88"/>
        <end position="111"/>
    </location>
</feature>
<keyword evidence="3" id="KW-0812">Transmembrane</keyword>
<name>A0AAZ3S8H8_ONCTS</name>
<evidence type="ECO:0000256" key="3">
    <source>
        <dbReference type="SAM" id="Phobius"/>
    </source>
</evidence>
<sequence>MDLPGMIVPCPSSQIAYRDSGNRGDVQGPMKMFSGEPFGVDNHNYVFEESMCETPDMSTYYQTGNEVTPRSTPQPGYSGSDSSGKRPFLVAAVCLGLLCVLLLAGIIGLSVSFQLTAKTCTEGWQRFGCSCYYISTEVNTWDYARQDCLNRGADLVIVNSEDEQVFLTTFDRWIWIGLTDRGTQGTWKWVDGTPLTKAFWWWSEPDSATGEKDCAMMYGGVQNIPLHAWNYFRSKSRKCITYCMPLLPFISIRLVLDFSLTKMAAIWPPYGTLQYHDSTHLVIS</sequence>
<keyword evidence="1" id="KW-0430">Lectin</keyword>
<evidence type="ECO:0000313" key="6">
    <source>
        <dbReference type="Proteomes" id="UP000694402"/>
    </source>
</evidence>
<dbReference type="Ensembl" id="ENSOTST00005161565.1">
    <property type="protein sequence ID" value="ENSOTSP00005149403.1"/>
    <property type="gene ID" value="ENSOTSG00005075346.1"/>
</dbReference>
<dbReference type="Pfam" id="PF00059">
    <property type="entry name" value="Lectin_C"/>
    <property type="match status" value="1"/>
</dbReference>
<reference evidence="6" key="1">
    <citation type="journal article" date="2018" name="PLoS ONE">
        <title>Chinook salmon (Oncorhynchus tshawytscha) genome and transcriptome.</title>
        <authorList>
            <person name="Christensen K.A."/>
            <person name="Leong J.S."/>
            <person name="Sakhrani D."/>
            <person name="Biagi C.A."/>
            <person name="Minkley D.R."/>
            <person name="Withler R.E."/>
            <person name="Rondeau E.B."/>
            <person name="Koop B.F."/>
            <person name="Devlin R.H."/>
        </authorList>
    </citation>
    <scope>NUCLEOTIDE SEQUENCE [LARGE SCALE GENOMIC DNA]</scope>
</reference>
<evidence type="ECO:0000313" key="5">
    <source>
        <dbReference type="Ensembl" id="ENSOTSP00005149403.1"/>
    </source>
</evidence>
<keyword evidence="3" id="KW-0472">Membrane</keyword>
<reference evidence="5" key="2">
    <citation type="submission" date="2025-08" db="UniProtKB">
        <authorList>
            <consortium name="Ensembl"/>
        </authorList>
    </citation>
    <scope>IDENTIFICATION</scope>
</reference>
<dbReference type="GeneTree" id="ENSGT01020000230338"/>
<evidence type="ECO:0000259" key="4">
    <source>
        <dbReference type="PROSITE" id="PS50041"/>
    </source>
</evidence>
<protein>
    <recommendedName>
        <fullName evidence="4">C-type lectin domain-containing protein</fullName>
    </recommendedName>
</protein>
<dbReference type="AlphaFoldDB" id="A0AAZ3S8H8"/>
<dbReference type="PANTHER" id="PTHR22803">
    <property type="entry name" value="MANNOSE, PHOSPHOLIPASE, LECTIN RECEPTOR RELATED"/>
    <property type="match status" value="1"/>
</dbReference>
<dbReference type="CDD" id="cd03590">
    <property type="entry name" value="CLECT_DC-SIGN_like"/>
    <property type="match status" value="1"/>
</dbReference>
<gene>
    <name evidence="5" type="primary">RS1</name>
</gene>
<feature type="region of interest" description="Disordered" evidence="2">
    <location>
        <begin position="62"/>
        <end position="81"/>
    </location>
</feature>
<organism evidence="5 6">
    <name type="scientific">Oncorhynchus tshawytscha</name>
    <name type="common">Chinook salmon</name>
    <name type="synonym">Salmo tshawytscha</name>
    <dbReference type="NCBI Taxonomy" id="74940"/>
    <lineage>
        <taxon>Eukaryota</taxon>
        <taxon>Metazoa</taxon>
        <taxon>Chordata</taxon>
        <taxon>Craniata</taxon>
        <taxon>Vertebrata</taxon>
        <taxon>Euteleostomi</taxon>
        <taxon>Actinopterygii</taxon>
        <taxon>Neopterygii</taxon>
        <taxon>Teleostei</taxon>
        <taxon>Protacanthopterygii</taxon>
        <taxon>Salmoniformes</taxon>
        <taxon>Salmonidae</taxon>
        <taxon>Salmoninae</taxon>
        <taxon>Oncorhynchus</taxon>
    </lineage>
</organism>
<dbReference type="PROSITE" id="PS50041">
    <property type="entry name" value="C_TYPE_LECTIN_2"/>
    <property type="match status" value="1"/>
</dbReference>
<proteinExistence type="predicted"/>